<sequence>MGVGEPRRAGRRLHAAMLAVALAVAPGPAAAQGAGGGDGRALRVAVDVGHTLAAPGARSARGRGEFSFNLALADAVAQALRDRGVVVQVVNADGGIGSLQDRPAEAATFGADLLLSIHHDSVGPQLLRTWEWAGRTEAYNDDYAGHSLFVSRDNPRVAESELCARVIGARLQRMGFVPTDKNANRPYADPELAVHFYDGLAVLRHATMPAVLFEAGVIRNRAEELLLADAGYQARMADGIATAVVACLRSGRPAGEAAGEAR</sequence>
<dbReference type="InterPro" id="IPR002508">
    <property type="entry name" value="MurNAc-LAA_cat"/>
</dbReference>
<evidence type="ECO:0000313" key="6">
    <source>
        <dbReference type="EMBL" id="CAL94843.1"/>
    </source>
</evidence>
<gene>
    <name evidence="6" type="ordered locus">azo2226</name>
</gene>
<evidence type="ECO:0000256" key="2">
    <source>
        <dbReference type="ARBA" id="ARBA00011901"/>
    </source>
</evidence>
<evidence type="ECO:0000256" key="3">
    <source>
        <dbReference type="ARBA" id="ARBA00022801"/>
    </source>
</evidence>
<evidence type="ECO:0000256" key="1">
    <source>
        <dbReference type="ARBA" id="ARBA00001561"/>
    </source>
</evidence>
<keyword evidence="3 6" id="KW-0378">Hydrolase</keyword>
<protein>
    <recommendedName>
        <fullName evidence="2">N-acetylmuramoyl-L-alanine amidase</fullName>
        <ecNumber evidence="2">3.5.1.28</ecNumber>
    </recommendedName>
</protein>
<dbReference type="RefSeq" id="WP_011765957.1">
    <property type="nucleotide sequence ID" value="NC_008702.1"/>
</dbReference>
<dbReference type="STRING" id="62928.azo2226"/>
<dbReference type="SUPFAM" id="SSF53187">
    <property type="entry name" value="Zn-dependent exopeptidases"/>
    <property type="match status" value="1"/>
</dbReference>
<dbReference type="Proteomes" id="UP000002588">
    <property type="component" value="Chromosome"/>
</dbReference>
<keyword evidence="4" id="KW-0732">Signal</keyword>
<evidence type="ECO:0000256" key="4">
    <source>
        <dbReference type="SAM" id="SignalP"/>
    </source>
</evidence>
<keyword evidence="7" id="KW-1185">Reference proteome</keyword>
<organism evidence="6 7">
    <name type="scientific">Azoarcus sp. (strain BH72)</name>
    <dbReference type="NCBI Taxonomy" id="418699"/>
    <lineage>
        <taxon>Bacteria</taxon>
        <taxon>Pseudomonadati</taxon>
        <taxon>Pseudomonadota</taxon>
        <taxon>Betaproteobacteria</taxon>
        <taxon>Rhodocyclales</taxon>
        <taxon>Zoogloeaceae</taxon>
        <taxon>Azoarcus</taxon>
    </lineage>
</organism>
<dbReference type="GO" id="GO:0008745">
    <property type="term" value="F:N-acetylmuramoyl-L-alanine amidase activity"/>
    <property type="evidence" value="ECO:0007669"/>
    <property type="project" value="UniProtKB-EC"/>
</dbReference>
<feature type="chain" id="PRO_5002636107" description="N-acetylmuramoyl-L-alanine amidase" evidence="4">
    <location>
        <begin position="32"/>
        <end position="262"/>
    </location>
</feature>
<reference evidence="6 7" key="1">
    <citation type="journal article" date="2006" name="Nat. Biotechnol.">
        <title>Complete genome of the mutualistic, N2-fixing grass endophyte Azoarcus sp. strain BH72.</title>
        <authorList>
            <person name="Krause A."/>
            <person name="Ramakumar A."/>
            <person name="Bartels D."/>
            <person name="Battistoni F."/>
            <person name="Bekel T."/>
            <person name="Boch J."/>
            <person name="Boehm M."/>
            <person name="Friedrich F."/>
            <person name="Hurek T."/>
            <person name="Krause L."/>
            <person name="Linke B."/>
            <person name="McHardy A.C."/>
            <person name="Sarkar A."/>
            <person name="Schneiker S."/>
            <person name="Syed A.A."/>
            <person name="Thauer R."/>
            <person name="Vorhoelter F.-J."/>
            <person name="Weidner S."/>
            <person name="Puehler A."/>
            <person name="Reinhold-Hurek B."/>
            <person name="Kaiser O."/>
            <person name="Goesmann A."/>
        </authorList>
    </citation>
    <scope>NUCLEOTIDE SEQUENCE [LARGE SCALE GENOMIC DNA]</scope>
    <source>
        <strain evidence="6 7">BH72</strain>
    </source>
</reference>
<proteinExistence type="predicted"/>
<accession>A1K7N8</accession>
<dbReference type="PANTHER" id="PTHR30404:SF0">
    <property type="entry name" value="N-ACETYLMURAMOYL-L-ALANINE AMIDASE AMIC"/>
    <property type="match status" value="1"/>
</dbReference>
<dbReference type="eggNOG" id="COG0860">
    <property type="taxonomic scope" value="Bacteria"/>
</dbReference>
<name>A1K7N8_AZOSB</name>
<dbReference type="EMBL" id="AM406670">
    <property type="protein sequence ID" value="CAL94843.1"/>
    <property type="molecule type" value="Genomic_DNA"/>
</dbReference>
<dbReference type="InterPro" id="IPR050695">
    <property type="entry name" value="N-acetylmuramoyl_amidase_3"/>
</dbReference>
<dbReference type="GO" id="GO:0030288">
    <property type="term" value="C:outer membrane-bounded periplasmic space"/>
    <property type="evidence" value="ECO:0007669"/>
    <property type="project" value="TreeGrafter"/>
</dbReference>
<dbReference type="Pfam" id="PF01520">
    <property type="entry name" value="Amidase_3"/>
    <property type="match status" value="1"/>
</dbReference>
<dbReference type="Gene3D" id="3.40.630.40">
    <property type="entry name" value="Zn-dependent exopeptidases"/>
    <property type="match status" value="1"/>
</dbReference>
<dbReference type="GO" id="GO:0009253">
    <property type="term" value="P:peptidoglycan catabolic process"/>
    <property type="evidence" value="ECO:0007669"/>
    <property type="project" value="InterPro"/>
</dbReference>
<dbReference type="KEGG" id="azo:azo2226"/>
<evidence type="ECO:0000259" key="5">
    <source>
        <dbReference type="SMART" id="SM00646"/>
    </source>
</evidence>
<dbReference type="SMART" id="SM00646">
    <property type="entry name" value="Ami_3"/>
    <property type="match status" value="1"/>
</dbReference>
<feature type="domain" description="MurNAc-LAA" evidence="5">
    <location>
        <begin position="103"/>
        <end position="245"/>
    </location>
</feature>
<comment type="catalytic activity">
    <reaction evidence="1">
        <text>Hydrolyzes the link between N-acetylmuramoyl residues and L-amino acid residues in certain cell-wall glycopeptides.</text>
        <dbReference type="EC" id="3.5.1.28"/>
    </reaction>
</comment>
<dbReference type="AlphaFoldDB" id="A1K7N8"/>
<dbReference type="EC" id="3.5.1.28" evidence="2"/>
<feature type="signal peptide" evidence="4">
    <location>
        <begin position="1"/>
        <end position="31"/>
    </location>
</feature>
<evidence type="ECO:0000313" key="7">
    <source>
        <dbReference type="Proteomes" id="UP000002588"/>
    </source>
</evidence>
<dbReference type="PANTHER" id="PTHR30404">
    <property type="entry name" value="N-ACETYLMURAMOYL-L-ALANINE AMIDASE"/>
    <property type="match status" value="1"/>
</dbReference>
<dbReference type="CDD" id="cd02696">
    <property type="entry name" value="MurNAc-LAA"/>
    <property type="match status" value="1"/>
</dbReference>
<dbReference type="HOGENOM" id="CLU_014322_6_1_4"/>